<evidence type="ECO:0000313" key="3">
    <source>
        <dbReference type="Proteomes" id="UP000466966"/>
    </source>
</evidence>
<protein>
    <recommendedName>
        <fullName evidence="4">Tetratricopeptide repeat protein</fullName>
    </recommendedName>
</protein>
<name>A0A844Z1B9_9SPHN</name>
<evidence type="ECO:0000256" key="1">
    <source>
        <dbReference type="SAM" id="SignalP"/>
    </source>
</evidence>
<dbReference type="InterPro" id="IPR011990">
    <property type="entry name" value="TPR-like_helical_dom_sf"/>
</dbReference>
<gene>
    <name evidence="2" type="ORF">GRI99_11375</name>
</gene>
<dbReference type="AlphaFoldDB" id="A0A844Z1B9"/>
<dbReference type="OrthoDB" id="7325958at2"/>
<dbReference type="EMBL" id="WTYV01000004">
    <property type="protein sequence ID" value="MXO72227.1"/>
    <property type="molecule type" value="Genomic_DNA"/>
</dbReference>
<evidence type="ECO:0008006" key="4">
    <source>
        <dbReference type="Google" id="ProtNLM"/>
    </source>
</evidence>
<keyword evidence="1" id="KW-0732">Signal</keyword>
<dbReference type="Gene3D" id="1.25.40.10">
    <property type="entry name" value="Tetratricopeptide repeat domain"/>
    <property type="match status" value="1"/>
</dbReference>
<dbReference type="RefSeq" id="WP_160772151.1">
    <property type="nucleotide sequence ID" value="NZ_WTYV01000004.1"/>
</dbReference>
<feature type="chain" id="PRO_5032948601" description="Tetratricopeptide repeat protein" evidence="1">
    <location>
        <begin position="35"/>
        <end position="433"/>
    </location>
</feature>
<proteinExistence type="predicted"/>
<evidence type="ECO:0000313" key="2">
    <source>
        <dbReference type="EMBL" id="MXO72227.1"/>
    </source>
</evidence>
<organism evidence="2 3">
    <name type="scientific">Alteraurantiacibacter buctensis</name>
    <dbReference type="NCBI Taxonomy" id="1503981"/>
    <lineage>
        <taxon>Bacteria</taxon>
        <taxon>Pseudomonadati</taxon>
        <taxon>Pseudomonadota</taxon>
        <taxon>Alphaproteobacteria</taxon>
        <taxon>Sphingomonadales</taxon>
        <taxon>Erythrobacteraceae</taxon>
        <taxon>Alteraurantiacibacter</taxon>
    </lineage>
</organism>
<reference evidence="2 3" key="1">
    <citation type="submission" date="2019-12" db="EMBL/GenBank/DDBJ databases">
        <title>Genomic-based taxomic classification of the family Erythrobacteraceae.</title>
        <authorList>
            <person name="Xu L."/>
        </authorList>
    </citation>
    <scope>NUCLEOTIDE SEQUENCE [LARGE SCALE GENOMIC DNA]</scope>
    <source>
        <strain evidence="2 3">M0322</strain>
    </source>
</reference>
<sequence length="433" mass="45902">MGAISVSTGGRKVASLARALALATALASVAVAGAADAQNRRERQQRAPQAEYSEAFVTAYNAVQAVTQSGATDFSAARPLIPAMLAASVSNDEKDAAGNMLLQVGQNLRDVALQRQGIEMMLASGKVAPENQGQFYYYVGNFALQAREFEAGRTALRQAVALGFTPPQAATDPSIDPRTQILQSLFLEQKFPELSQSAEELVTAANGAAVPELWLTYGLQGAIETQNPQAAATFSVPLVQQYPNPRNVRNAVRVALSQDGVRNGPIMADAMRLLYEANAMTAEADVAAYVGSLDARLMANEVLRVLERSSSTNVIPASDSFHTENFATASERAGPERSAAPGLLREAQSAATGLEAYEAGEIYMSLGDYAQAEALYEMALTKGSTDRDRDLMRQAIAEYRGGKKAEASATLAQVGGARARLAALWQAFIASQG</sequence>
<accession>A0A844Z1B9</accession>
<dbReference type="Proteomes" id="UP000466966">
    <property type="component" value="Unassembled WGS sequence"/>
</dbReference>
<comment type="caution">
    <text evidence="2">The sequence shown here is derived from an EMBL/GenBank/DDBJ whole genome shotgun (WGS) entry which is preliminary data.</text>
</comment>
<feature type="signal peptide" evidence="1">
    <location>
        <begin position="1"/>
        <end position="34"/>
    </location>
</feature>
<keyword evidence="3" id="KW-1185">Reference proteome</keyword>